<evidence type="ECO:0000313" key="9">
    <source>
        <dbReference type="RefSeq" id="XP_010775569.1"/>
    </source>
</evidence>
<dbReference type="InterPro" id="IPR046347">
    <property type="entry name" value="bZIP_sf"/>
</dbReference>
<dbReference type="RefSeq" id="XP_010775569.1">
    <property type="nucleotide sequence ID" value="XM_010777267.1"/>
</dbReference>
<dbReference type="KEGG" id="ncc:104950712"/>
<evidence type="ECO:0000256" key="1">
    <source>
        <dbReference type="ARBA" id="ARBA00006079"/>
    </source>
</evidence>
<dbReference type="Pfam" id="PF07716">
    <property type="entry name" value="bZIP_2"/>
    <property type="match status" value="1"/>
</dbReference>
<keyword evidence="2" id="KW-0805">Transcription regulation</keyword>
<dbReference type="OrthoDB" id="6151507at2759"/>
<dbReference type="InterPro" id="IPR047229">
    <property type="entry name" value="NFIL3-like"/>
</dbReference>
<evidence type="ECO:0000256" key="5">
    <source>
        <dbReference type="ARBA" id="ARBA00023242"/>
    </source>
</evidence>
<dbReference type="GO" id="GO:0005634">
    <property type="term" value="C:nucleus"/>
    <property type="evidence" value="ECO:0007669"/>
    <property type="project" value="TreeGrafter"/>
</dbReference>
<dbReference type="GO" id="GO:0003677">
    <property type="term" value="F:DNA binding"/>
    <property type="evidence" value="ECO:0007669"/>
    <property type="project" value="UniProtKB-KW"/>
</dbReference>
<dbReference type="FunFam" id="1.20.5.170:FF:000025">
    <property type="entry name" value="nuclear factor interleukin-3-regulated protein-like"/>
    <property type="match status" value="1"/>
</dbReference>
<dbReference type="InterPro" id="IPR047106">
    <property type="entry name" value="NFIL3-like_bZIP"/>
</dbReference>
<keyword evidence="4" id="KW-0804">Transcription</keyword>
<dbReference type="CDD" id="cd14694">
    <property type="entry name" value="bZIP_NFIL3"/>
    <property type="match status" value="1"/>
</dbReference>
<name>A0A6I9NCV0_9TELE</name>
<dbReference type="GeneID" id="104950712"/>
<dbReference type="PANTHER" id="PTHR15284:SF0">
    <property type="entry name" value="GH23983P"/>
    <property type="match status" value="1"/>
</dbReference>
<dbReference type="GO" id="GO:0007623">
    <property type="term" value="P:circadian rhythm"/>
    <property type="evidence" value="ECO:0007669"/>
    <property type="project" value="TreeGrafter"/>
</dbReference>
<dbReference type="AlphaFoldDB" id="A0A6I9NCV0"/>
<feature type="compositionally biased region" description="Polar residues" evidence="6">
    <location>
        <begin position="226"/>
        <end position="235"/>
    </location>
</feature>
<reference evidence="9" key="1">
    <citation type="submission" date="2025-08" db="UniProtKB">
        <authorList>
            <consortium name="RefSeq"/>
        </authorList>
    </citation>
    <scope>IDENTIFICATION</scope>
    <source>
        <tissue evidence="9">Muscle</tissue>
    </source>
</reference>
<organism evidence="8 9">
    <name type="scientific">Notothenia coriiceps</name>
    <name type="common">black rockcod</name>
    <dbReference type="NCBI Taxonomy" id="8208"/>
    <lineage>
        <taxon>Eukaryota</taxon>
        <taxon>Metazoa</taxon>
        <taxon>Chordata</taxon>
        <taxon>Craniata</taxon>
        <taxon>Vertebrata</taxon>
        <taxon>Euteleostomi</taxon>
        <taxon>Actinopterygii</taxon>
        <taxon>Neopterygii</taxon>
        <taxon>Teleostei</taxon>
        <taxon>Neoteleostei</taxon>
        <taxon>Acanthomorphata</taxon>
        <taxon>Eupercaria</taxon>
        <taxon>Perciformes</taxon>
        <taxon>Notothenioidei</taxon>
        <taxon>Nototheniidae</taxon>
        <taxon>Notothenia</taxon>
    </lineage>
</organism>
<dbReference type="PANTHER" id="PTHR15284">
    <property type="entry name" value="NUCLEAR FACTOR INTERLEUKIN-3-REGULATED PROTEIN"/>
    <property type="match status" value="1"/>
</dbReference>
<dbReference type="Proteomes" id="UP000504611">
    <property type="component" value="Unplaced"/>
</dbReference>
<gene>
    <name evidence="9" type="primary">LOC104950712</name>
</gene>
<dbReference type="InterPro" id="IPR004827">
    <property type="entry name" value="bZIP"/>
</dbReference>
<evidence type="ECO:0000256" key="3">
    <source>
        <dbReference type="ARBA" id="ARBA00023125"/>
    </source>
</evidence>
<evidence type="ECO:0000256" key="4">
    <source>
        <dbReference type="ARBA" id="ARBA00023163"/>
    </source>
</evidence>
<feature type="region of interest" description="Disordered" evidence="6">
    <location>
        <begin position="180"/>
        <end position="235"/>
    </location>
</feature>
<dbReference type="PROSITE" id="PS50217">
    <property type="entry name" value="BZIP"/>
    <property type="match status" value="1"/>
</dbReference>
<keyword evidence="3" id="KW-0238">DNA-binding</keyword>
<dbReference type="PROSITE" id="PS00036">
    <property type="entry name" value="BZIP_BASIC"/>
    <property type="match status" value="1"/>
</dbReference>
<dbReference type="Gene3D" id="1.20.5.170">
    <property type="match status" value="1"/>
</dbReference>
<feature type="domain" description="BZIP" evidence="7">
    <location>
        <begin position="41"/>
        <end position="91"/>
    </location>
</feature>
<accession>A0A6I9NCV0</accession>
<keyword evidence="5" id="KW-0539">Nucleus</keyword>
<sequence length="235" mass="26756">MDTLSSLLHGGRDGHISQVTEGLLHKGARRKREFIPDEKKDDLYWEKRKKNNDAAKRSREKRRMNDYVLETHLLSMKEENTRLSAELMAIKLRFGLVPSAAYTAHPNPHLHTHHQALQRDYYWGGRDPVMPRHQPPHPLFIPAYALHAMRGYSYLNASSTTGSGFLSPLLLSQDLLPSSRPGAPLLRPIPTKVASDEDEEQQDPGVLSRSWPSQPGKITSRGDRNYSPTRQYMSD</sequence>
<proteinExistence type="inferred from homology"/>
<comment type="similarity">
    <text evidence="1">Belongs to the bZIP family. NFIL3 subfamily.</text>
</comment>
<evidence type="ECO:0000259" key="7">
    <source>
        <dbReference type="PROSITE" id="PS50217"/>
    </source>
</evidence>
<dbReference type="GO" id="GO:0003700">
    <property type="term" value="F:DNA-binding transcription factor activity"/>
    <property type="evidence" value="ECO:0007669"/>
    <property type="project" value="InterPro"/>
</dbReference>
<protein>
    <recommendedName>
        <fullName evidence="7">BZIP domain-containing protein</fullName>
    </recommendedName>
</protein>
<keyword evidence="8" id="KW-1185">Reference proteome</keyword>
<dbReference type="SMART" id="SM00338">
    <property type="entry name" value="BRLZ"/>
    <property type="match status" value="1"/>
</dbReference>
<evidence type="ECO:0000313" key="8">
    <source>
        <dbReference type="Proteomes" id="UP000504611"/>
    </source>
</evidence>
<evidence type="ECO:0000256" key="6">
    <source>
        <dbReference type="SAM" id="MobiDB-lite"/>
    </source>
</evidence>
<dbReference type="SUPFAM" id="SSF57959">
    <property type="entry name" value="Leucine zipper domain"/>
    <property type="match status" value="1"/>
</dbReference>
<evidence type="ECO:0000256" key="2">
    <source>
        <dbReference type="ARBA" id="ARBA00023015"/>
    </source>
</evidence>